<proteinExistence type="predicted"/>
<name>H5V0M3_ATLHE</name>
<accession>H5V0M3</accession>
<organism evidence="2 3">
    <name type="scientific">Atlantibacter hermannii NBRC 105704</name>
    <dbReference type="NCBI Taxonomy" id="1115512"/>
    <lineage>
        <taxon>Bacteria</taxon>
        <taxon>Pseudomonadati</taxon>
        <taxon>Pseudomonadota</taxon>
        <taxon>Gammaproteobacteria</taxon>
        <taxon>Enterobacterales</taxon>
        <taxon>Enterobacteriaceae</taxon>
        <taxon>Atlantibacter</taxon>
    </lineage>
</organism>
<dbReference type="AlphaFoldDB" id="H5V0M3"/>
<reference evidence="2 3" key="1">
    <citation type="submission" date="2012-02" db="EMBL/GenBank/DDBJ databases">
        <title>Whole genome shotgun sequence of Escherichia hermannii NBRC 105704.</title>
        <authorList>
            <person name="Yoshida I."/>
            <person name="Hosoyama A."/>
            <person name="Tsuchikane K."/>
            <person name="Katsumata H."/>
            <person name="Yamazaki S."/>
            <person name="Fujita N."/>
        </authorList>
    </citation>
    <scope>NUCLEOTIDE SEQUENCE [LARGE SCALE GENOMIC DNA]</scope>
    <source>
        <strain evidence="2 3">NBRC 105704</strain>
    </source>
</reference>
<protein>
    <submittedName>
        <fullName evidence="2">Uncharacterized protein</fullName>
    </submittedName>
</protein>
<feature type="region of interest" description="Disordered" evidence="1">
    <location>
        <begin position="1"/>
        <end position="34"/>
    </location>
</feature>
<keyword evidence="3" id="KW-1185">Reference proteome</keyword>
<dbReference type="EMBL" id="BAFF01000003">
    <property type="protein sequence ID" value="GAB51531.1"/>
    <property type="molecule type" value="Genomic_DNA"/>
</dbReference>
<comment type="caution">
    <text evidence="2">The sequence shown here is derived from an EMBL/GenBank/DDBJ whole genome shotgun (WGS) entry which is preliminary data.</text>
</comment>
<evidence type="ECO:0000256" key="1">
    <source>
        <dbReference type="SAM" id="MobiDB-lite"/>
    </source>
</evidence>
<dbReference type="Proteomes" id="UP000010297">
    <property type="component" value="Unassembled WGS sequence"/>
</dbReference>
<evidence type="ECO:0000313" key="2">
    <source>
        <dbReference type="EMBL" id="GAB51531.1"/>
    </source>
</evidence>
<gene>
    <name evidence="2" type="ORF">EH105704_03_00350</name>
</gene>
<sequence>MKPCSTHALKRTSGWRSQRRPCQGEGDGKMEDNQIMGNDIEKCNAQPVFKRADGVYADKYPPEKG</sequence>
<evidence type="ECO:0000313" key="3">
    <source>
        <dbReference type="Proteomes" id="UP000010297"/>
    </source>
</evidence>